<protein>
    <submittedName>
        <fullName evidence="2">Uncharacterized protein</fullName>
    </submittedName>
</protein>
<dbReference type="EnsemblMetazoa" id="Aqu2.1.30475_001">
    <property type="protein sequence ID" value="Aqu2.1.30475_001"/>
    <property type="gene ID" value="Aqu2.1.30475"/>
</dbReference>
<feature type="compositionally biased region" description="Basic and acidic residues" evidence="1">
    <location>
        <begin position="32"/>
        <end position="56"/>
    </location>
</feature>
<reference evidence="3" key="1">
    <citation type="journal article" date="2010" name="Nature">
        <title>The Amphimedon queenslandica genome and the evolution of animal complexity.</title>
        <authorList>
            <person name="Srivastava M."/>
            <person name="Simakov O."/>
            <person name="Chapman J."/>
            <person name="Fahey B."/>
            <person name="Gauthier M.E."/>
            <person name="Mitros T."/>
            <person name="Richards G.S."/>
            <person name="Conaco C."/>
            <person name="Dacre M."/>
            <person name="Hellsten U."/>
            <person name="Larroux C."/>
            <person name="Putnam N.H."/>
            <person name="Stanke M."/>
            <person name="Adamska M."/>
            <person name="Darling A."/>
            <person name="Degnan S.M."/>
            <person name="Oakley T.H."/>
            <person name="Plachetzki D.C."/>
            <person name="Zhai Y."/>
            <person name="Adamski M."/>
            <person name="Calcino A."/>
            <person name="Cummins S.F."/>
            <person name="Goodstein D.M."/>
            <person name="Harris C."/>
            <person name="Jackson D.J."/>
            <person name="Leys S.P."/>
            <person name="Shu S."/>
            <person name="Woodcroft B.J."/>
            <person name="Vervoort M."/>
            <person name="Kosik K.S."/>
            <person name="Manning G."/>
            <person name="Degnan B.M."/>
            <person name="Rokhsar D.S."/>
        </authorList>
    </citation>
    <scope>NUCLEOTIDE SEQUENCE [LARGE SCALE GENOMIC DNA]</scope>
</reference>
<feature type="compositionally biased region" description="Basic residues" evidence="1">
    <location>
        <begin position="1"/>
        <end position="11"/>
    </location>
</feature>
<sequence length="510" mass="57433">MSSKISRKRTRDKTSPITKFFGRSNIGSIKPLKRERASSRERSPKPKVLMAEEKKAWSSSLVRPSLGSVMFISETRAQQSGLPEPKKRRCSVLTSLGSDEEMMEDLPLNKSALPDHLQSPPCSSSDNSDDDLKPVNFGPPAKKLLLDLNSDGLHVVENKVIVNENGVNDYEKKASIVNDKLKDIAICSPSESCFKNPINTLLPPPQMSLKEVLSSCDSSYDEAPPYERDLELLVIANGLVPLTTSQVDDVHLFNTDQMSRLNLLLTEFFSVSMRLNESIDYAMMNNTPYCMIPGESMIKLWTIVTEVKADAVPDDQMYHLVVEYFQSLVTTHPPTQSSVVREQYLLFLRSIKSSFVSLLISKEKWKVELLSVIVSLLLSDYYHLKNKESSLPLFVPLFWKEGVNLINSDIRGLIQTSVDVYKTQDSSIKSLQMDILTQLFFLIYTECEDLKSDLSIAFSSLSPHSLVTAVSSLRPLKLRDYMYTRNSITLPDSFTHQSMDIYLLINSSAS</sequence>
<accession>A0A1X7UR55</accession>
<dbReference type="EnsemblMetazoa" id="XM_019997143.1">
    <property type="protein sequence ID" value="XP_019852702.1"/>
    <property type="gene ID" value="LOC109582434"/>
</dbReference>
<reference evidence="2" key="2">
    <citation type="submission" date="2017-05" db="UniProtKB">
        <authorList>
            <consortium name="EnsemblMetazoa"/>
        </authorList>
    </citation>
    <scope>IDENTIFICATION</scope>
</reference>
<name>A0A1X7UR55_AMPQE</name>
<feature type="region of interest" description="Disordered" evidence="1">
    <location>
        <begin position="111"/>
        <end position="135"/>
    </location>
</feature>
<evidence type="ECO:0000313" key="3">
    <source>
        <dbReference type="Proteomes" id="UP000007879"/>
    </source>
</evidence>
<dbReference type="InParanoid" id="A0A1X7UR55"/>
<gene>
    <name evidence="2" type="primary">109582434</name>
</gene>
<dbReference type="Proteomes" id="UP000007879">
    <property type="component" value="Unassembled WGS sequence"/>
</dbReference>
<proteinExistence type="predicted"/>
<evidence type="ECO:0000313" key="2">
    <source>
        <dbReference type="EnsemblMetazoa" id="Aqu2.1.30475_001"/>
    </source>
</evidence>
<dbReference type="AlphaFoldDB" id="A0A1X7UR55"/>
<organism evidence="2">
    <name type="scientific">Amphimedon queenslandica</name>
    <name type="common">Sponge</name>
    <dbReference type="NCBI Taxonomy" id="400682"/>
    <lineage>
        <taxon>Eukaryota</taxon>
        <taxon>Metazoa</taxon>
        <taxon>Porifera</taxon>
        <taxon>Demospongiae</taxon>
        <taxon>Heteroscleromorpha</taxon>
        <taxon>Haplosclerida</taxon>
        <taxon>Niphatidae</taxon>
        <taxon>Amphimedon</taxon>
    </lineage>
</organism>
<dbReference type="KEGG" id="aqu:109582434"/>
<evidence type="ECO:0000256" key="1">
    <source>
        <dbReference type="SAM" id="MobiDB-lite"/>
    </source>
</evidence>
<feature type="region of interest" description="Disordered" evidence="1">
    <location>
        <begin position="1"/>
        <end position="58"/>
    </location>
</feature>
<keyword evidence="3" id="KW-1185">Reference proteome</keyword>